<reference evidence="1 2" key="1">
    <citation type="journal article" date="2023" name="Int. J. Mol. Sci.">
        <title>Pathogenicity and Genomic Characterization of a Novel Genospecies, Bacillus shihchuchen, of the Bacillus cereus Group Isolated from Chinese Softshell Turtle (Pelodiscus sinensis).</title>
        <authorList>
            <person name="Cheng L.W."/>
            <person name="Byadgi O.V."/>
            <person name="Tsai C.E."/>
            <person name="Wang P.C."/>
            <person name="Chen S.C."/>
        </authorList>
    </citation>
    <scope>NUCLEOTIDE SEQUENCE [LARGE SCALE GENOMIC DNA]</scope>
    <source>
        <strain evidence="1 2">QF108-045</strain>
    </source>
</reference>
<gene>
    <name evidence="1" type="ORF">P6F46_21990</name>
</gene>
<organism evidence="1 2">
    <name type="scientific">Bacillus shihchuchen</name>
    <dbReference type="NCBI Taxonomy" id="3036942"/>
    <lineage>
        <taxon>Bacteria</taxon>
        <taxon>Bacillati</taxon>
        <taxon>Bacillota</taxon>
        <taxon>Bacilli</taxon>
        <taxon>Bacillales</taxon>
        <taxon>Bacillaceae</taxon>
        <taxon>Bacillus</taxon>
        <taxon>Bacillus cereus group</taxon>
    </lineage>
</organism>
<protein>
    <submittedName>
        <fullName evidence="1">Uncharacterized protein</fullName>
    </submittedName>
</protein>
<dbReference type="Proteomes" id="UP001229716">
    <property type="component" value="Unassembled WGS sequence"/>
</dbReference>
<comment type="caution">
    <text evidence="1">The sequence shown here is derived from an EMBL/GenBank/DDBJ whole genome shotgun (WGS) entry which is preliminary data.</text>
</comment>
<keyword evidence="2" id="KW-1185">Reference proteome</keyword>
<evidence type="ECO:0000313" key="2">
    <source>
        <dbReference type="Proteomes" id="UP001229716"/>
    </source>
</evidence>
<accession>A0ABT7KXH6</accession>
<name>A0ABT7KXH6_9BACI</name>
<evidence type="ECO:0000313" key="1">
    <source>
        <dbReference type="EMBL" id="MDL2418846.1"/>
    </source>
</evidence>
<sequence length="81" mass="9076">MIIQNEKVDMGLSTAGEIGVNLLFYSNTILYKSLGMAVKSANIHDLIESAEVLQFYVEDGLIESSYFEEIGKQKCTIFHVK</sequence>
<proteinExistence type="predicted"/>
<dbReference type="EMBL" id="JASWHZ010000001">
    <property type="protein sequence ID" value="MDL2418846.1"/>
    <property type="molecule type" value="Genomic_DNA"/>
</dbReference>